<comment type="similarity">
    <text evidence="1 5 6">Belongs to the universal ribosomal protein uS2 family.</text>
</comment>
<evidence type="ECO:0000256" key="4">
    <source>
        <dbReference type="ARBA" id="ARBA00035256"/>
    </source>
</evidence>
<dbReference type="InterPro" id="IPR005706">
    <property type="entry name" value="Ribosomal_uS2_bac/mit/plastid"/>
</dbReference>
<feature type="coiled-coil region" evidence="7">
    <location>
        <begin position="136"/>
        <end position="163"/>
    </location>
</feature>
<dbReference type="PROSITE" id="PS00963">
    <property type="entry name" value="RIBOSOMAL_S2_2"/>
    <property type="match status" value="1"/>
</dbReference>
<dbReference type="CDD" id="cd01425">
    <property type="entry name" value="RPS2"/>
    <property type="match status" value="1"/>
</dbReference>
<gene>
    <name evidence="5 8" type="primary">rpsB</name>
    <name evidence="8" type="ORF">GCM10023213_37790</name>
</gene>
<evidence type="ECO:0000256" key="5">
    <source>
        <dbReference type="HAMAP-Rule" id="MF_00291"/>
    </source>
</evidence>
<reference evidence="9" key="1">
    <citation type="journal article" date="2019" name="Int. J. Syst. Evol. Microbiol.">
        <title>The Global Catalogue of Microorganisms (GCM) 10K type strain sequencing project: providing services to taxonomists for standard genome sequencing and annotation.</title>
        <authorList>
            <consortium name="The Broad Institute Genomics Platform"/>
            <consortium name="The Broad Institute Genome Sequencing Center for Infectious Disease"/>
            <person name="Wu L."/>
            <person name="Ma J."/>
        </authorList>
    </citation>
    <scope>NUCLEOTIDE SEQUENCE [LARGE SCALE GENOMIC DNA]</scope>
    <source>
        <strain evidence="9">JCM 18053</strain>
    </source>
</reference>
<dbReference type="InterPro" id="IPR001865">
    <property type="entry name" value="Ribosomal_uS2"/>
</dbReference>
<dbReference type="HAMAP" id="MF_00291_B">
    <property type="entry name" value="Ribosomal_uS2_B"/>
    <property type="match status" value="1"/>
</dbReference>
<dbReference type="EMBL" id="BAABIA010000008">
    <property type="protein sequence ID" value="GAA5145750.1"/>
    <property type="molecule type" value="Genomic_DNA"/>
</dbReference>
<evidence type="ECO:0000256" key="6">
    <source>
        <dbReference type="RuleBase" id="RU003631"/>
    </source>
</evidence>
<keyword evidence="2 5" id="KW-0689">Ribosomal protein</keyword>
<keyword evidence="7" id="KW-0175">Coiled coil</keyword>
<dbReference type="Pfam" id="PF00318">
    <property type="entry name" value="Ribosomal_S2"/>
    <property type="match status" value="1"/>
</dbReference>
<accession>A0ABP9PKB3</accession>
<dbReference type="Gene3D" id="1.10.287.610">
    <property type="entry name" value="Helix hairpin bin"/>
    <property type="match status" value="1"/>
</dbReference>
<evidence type="ECO:0000313" key="8">
    <source>
        <dbReference type="EMBL" id="GAA5145750.1"/>
    </source>
</evidence>
<keyword evidence="9" id="KW-1185">Reference proteome</keyword>
<dbReference type="InterPro" id="IPR018130">
    <property type="entry name" value="Ribosomal_uS2_CS"/>
</dbReference>
<name>A0ABP9PKB3_9BACT</name>
<protein>
    <recommendedName>
        <fullName evidence="4 5">Small ribosomal subunit protein uS2</fullName>
    </recommendedName>
</protein>
<comment type="caution">
    <text evidence="8">The sequence shown here is derived from an EMBL/GenBank/DDBJ whole genome shotgun (WGS) entry which is preliminary data.</text>
</comment>
<dbReference type="SUPFAM" id="SSF52313">
    <property type="entry name" value="Ribosomal protein S2"/>
    <property type="match status" value="1"/>
</dbReference>
<dbReference type="GO" id="GO:0005840">
    <property type="term" value="C:ribosome"/>
    <property type="evidence" value="ECO:0007669"/>
    <property type="project" value="UniProtKB-KW"/>
</dbReference>
<evidence type="ECO:0000256" key="1">
    <source>
        <dbReference type="ARBA" id="ARBA00006242"/>
    </source>
</evidence>
<dbReference type="NCBIfam" id="TIGR01011">
    <property type="entry name" value="rpsB_bact"/>
    <property type="match status" value="1"/>
</dbReference>
<dbReference type="Gene3D" id="3.40.50.10490">
    <property type="entry name" value="Glucose-6-phosphate isomerase like protein, domain 1"/>
    <property type="match status" value="1"/>
</dbReference>
<proteinExistence type="inferred from homology"/>
<dbReference type="PANTHER" id="PTHR12534">
    <property type="entry name" value="30S RIBOSOMAL PROTEIN S2 PROKARYOTIC AND ORGANELLAR"/>
    <property type="match status" value="1"/>
</dbReference>
<dbReference type="PANTHER" id="PTHR12534:SF0">
    <property type="entry name" value="SMALL RIBOSOMAL SUBUNIT PROTEIN US2M"/>
    <property type="match status" value="1"/>
</dbReference>
<dbReference type="PROSITE" id="PS00962">
    <property type="entry name" value="RIBOSOMAL_S2_1"/>
    <property type="match status" value="1"/>
</dbReference>
<sequence>MRKIGPSNTYMSQALAELVEAGVHFGHQTKRWNPKMKPFILDSRNQIHILNIEETIKQIDVAAEFLSELARKNKRILFVGCKRQAQEAIREAAEACGQFYVNHRWLGGTLTNLETIRKSVARLGYLEEIEKKPEFKLMSKKELASLNRERIKLERNLRGVRGMDKFPDAVVIVDSAREHIAVHEARRLGIPIVALVDTNADPDKVDYPIAANDDAIRSIRIILQKLIDPVITATAELKK</sequence>
<dbReference type="InterPro" id="IPR023591">
    <property type="entry name" value="Ribosomal_uS2_flav_dom_sf"/>
</dbReference>
<keyword evidence="3 5" id="KW-0687">Ribonucleoprotein</keyword>
<evidence type="ECO:0000256" key="7">
    <source>
        <dbReference type="SAM" id="Coils"/>
    </source>
</evidence>
<evidence type="ECO:0000313" key="9">
    <source>
        <dbReference type="Proteomes" id="UP001499852"/>
    </source>
</evidence>
<evidence type="ECO:0000256" key="2">
    <source>
        <dbReference type="ARBA" id="ARBA00022980"/>
    </source>
</evidence>
<dbReference type="PRINTS" id="PR00395">
    <property type="entry name" value="RIBOSOMALS2"/>
</dbReference>
<evidence type="ECO:0000256" key="3">
    <source>
        <dbReference type="ARBA" id="ARBA00023274"/>
    </source>
</evidence>
<dbReference type="Proteomes" id="UP001499852">
    <property type="component" value="Unassembled WGS sequence"/>
</dbReference>
<organism evidence="8 9">
    <name type="scientific">Prosthecobacter algae</name>
    <dbReference type="NCBI Taxonomy" id="1144682"/>
    <lineage>
        <taxon>Bacteria</taxon>
        <taxon>Pseudomonadati</taxon>
        <taxon>Verrucomicrobiota</taxon>
        <taxon>Verrucomicrobiia</taxon>
        <taxon>Verrucomicrobiales</taxon>
        <taxon>Verrucomicrobiaceae</taxon>
        <taxon>Prosthecobacter</taxon>
    </lineage>
</organism>